<evidence type="ECO:0000256" key="4">
    <source>
        <dbReference type="ARBA" id="ARBA00023242"/>
    </source>
</evidence>
<feature type="region of interest" description="Disordered" evidence="5">
    <location>
        <begin position="490"/>
        <end position="544"/>
    </location>
</feature>
<dbReference type="AlphaFoldDB" id="A0A9Q0LHW4"/>
<dbReference type="InterPro" id="IPR040454">
    <property type="entry name" value="TF_IIIC_Tfc1/Sfc1"/>
</dbReference>
<dbReference type="Proteomes" id="UP001149090">
    <property type="component" value="Unassembled WGS sequence"/>
</dbReference>
<keyword evidence="9" id="KW-1185">Reference proteome</keyword>
<sequence>MNEKKIPHKKFFCIEFPGYVKDTEKALKMLGGISRIKKYAIEGNSTDSFTIKIIPNATPLFGERLTSNNLFLKVSKQKISQSFSFEPEIIGSIPESVYFKGMFDFQFIQPEFFKKDQILKKFNENSENLFLQPKRIDSHDIPVDYAFKENPFFQFFKNQDGEFELKSKKTKKVTQILFKEPIPPILPFDPKNDIEKKIHNLFERRPVWSRRALELILKKPITNFKNTLELCAFNYKTGPWRSLWVRRGVNLLENKSNAIYQSLDFRISRISSKENTNNKQTQPIRFQKRKEIDKNQNEVIYDFDIAKLLKLPKKRQFIYQICDVIEGVKSIREFYQKIVLNENCEEKSGFLKANDILKIKKLMREQVEKLQKNQNQNQIENQNQNQNQNENENQIEIEIENENQIEIENENQNEIENQNQNQIEIENQNQNQIENQNQNQNQNQIQNENENQIENQNQNQIEIENQNQIQNKKNQTLSQIENEIEIEMEEENKVKESKEEQIRTQNLNFDSQNISESNSNSNSISDSNSNSISNSNSESESDSN</sequence>
<evidence type="ECO:0000259" key="6">
    <source>
        <dbReference type="Pfam" id="PF09734"/>
    </source>
</evidence>
<dbReference type="GO" id="GO:0001003">
    <property type="term" value="F:RNA polymerase III type 2 promoter sequence-specific DNA binding"/>
    <property type="evidence" value="ECO:0007669"/>
    <property type="project" value="TreeGrafter"/>
</dbReference>
<evidence type="ECO:0000256" key="5">
    <source>
        <dbReference type="SAM" id="MobiDB-lite"/>
    </source>
</evidence>
<keyword evidence="4" id="KW-0539">Nucleus</keyword>
<organism evidence="8 9">
    <name type="scientific">Anaeramoeba ignava</name>
    <name type="common">Anaerobic marine amoeba</name>
    <dbReference type="NCBI Taxonomy" id="1746090"/>
    <lineage>
        <taxon>Eukaryota</taxon>
        <taxon>Metamonada</taxon>
        <taxon>Anaeramoebidae</taxon>
        <taxon>Anaeramoeba</taxon>
    </lineage>
</organism>
<comment type="subcellular location">
    <subcellularLocation>
        <location evidence="1">Nucleus</location>
    </subcellularLocation>
</comment>
<evidence type="ECO:0000313" key="8">
    <source>
        <dbReference type="EMBL" id="KAJ5072150.1"/>
    </source>
</evidence>
<dbReference type="InterPro" id="IPR036390">
    <property type="entry name" value="WH_DNA-bd_sf"/>
</dbReference>
<evidence type="ECO:0000313" key="9">
    <source>
        <dbReference type="Proteomes" id="UP001149090"/>
    </source>
</evidence>
<dbReference type="Pfam" id="PF09734">
    <property type="entry name" value="Tau95"/>
    <property type="match status" value="1"/>
</dbReference>
<dbReference type="OrthoDB" id="5598268at2759"/>
<feature type="compositionally biased region" description="Low complexity" evidence="5">
    <location>
        <begin position="510"/>
        <end position="538"/>
    </location>
</feature>
<feature type="domain" description="Transcription factor IIIC subunit 5 HTH" evidence="6">
    <location>
        <begin position="131"/>
        <end position="266"/>
    </location>
</feature>
<dbReference type="SUPFAM" id="SSF46785">
    <property type="entry name" value="Winged helix' DNA-binding domain"/>
    <property type="match status" value="1"/>
</dbReference>
<gene>
    <name evidence="8" type="ORF">M0811_09530</name>
</gene>
<dbReference type="InterPro" id="IPR019136">
    <property type="entry name" value="TF_IIIC_su-5_HTH"/>
</dbReference>
<dbReference type="GO" id="GO:0005634">
    <property type="term" value="C:nucleus"/>
    <property type="evidence" value="ECO:0007669"/>
    <property type="project" value="UniProtKB-SubCell"/>
</dbReference>
<feature type="domain" description="Transcription factor IIIC subunit Tfc1/Sfc1 triple barrel" evidence="7">
    <location>
        <begin position="13"/>
        <end position="107"/>
    </location>
</feature>
<dbReference type="PANTHER" id="PTHR13230:SF5">
    <property type="entry name" value="GENERAL TRANSCRIPTION FACTOR 3C POLYPEPTIDE 5"/>
    <property type="match status" value="1"/>
</dbReference>
<proteinExistence type="predicted"/>
<comment type="caution">
    <text evidence="8">The sequence shown here is derived from an EMBL/GenBank/DDBJ whole genome shotgun (WGS) entry which is preliminary data.</text>
</comment>
<dbReference type="GO" id="GO:0006384">
    <property type="term" value="P:transcription initiation at RNA polymerase III promoter"/>
    <property type="evidence" value="ECO:0007669"/>
    <property type="project" value="InterPro"/>
</dbReference>
<dbReference type="EMBL" id="JAPDFW010000082">
    <property type="protein sequence ID" value="KAJ5072150.1"/>
    <property type="molecule type" value="Genomic_DNA"/>
</dbReference>
<dbReference type="Gene3D" id="3.30.200.160">
    <property type="entry name" value="TFIIIC, subcomplex tauA, subunit Sfc1, barrel domain"/>
    <property type="match status" value="1"/>
</dbReference>
<evidence type="ECO:0000259" key="7">
    <source>
        <dbReference type="Pfam" id="PF17682"/>
    </source>
</evidence>
<dbReference type="InterPro" id="IPR041499">
    <property type="entry name" value="Tfc1/Sfc1_N"/>
</dbReference>
<name>A0A9Q0LHW4_ANAIG</name>
<dbReference type="GO" id="GO:0000127">
    <property type="term" value="C:transcription factor TFIIIC complex"/>
    <property type="evidence" value="ECO:0007669"/>
    <property type="project" value="InterPro"/>
</dbReference>
<dbReference type="Pfam" id="PF17682">
    <property type="entry name" value="Tau95_N"/>
    <property type="match status" value="1"/>
</dbReference>
<dbReference type="PANTHER" id="PTHR13230">
    <property type="entry name" value="GENERAL TRANSCRIPTION FACTOR IIIC, POLYPEPTIDE 5"/>
    <property type="match status" value="1"/>
</dbReference>
<dbReference type="GO" id="GO:0001002">
    <property type="term" value="F:RNA polymerase III type 1 promoter sequence-specific DNA binding"/>
    <property type="evidence" value="ECO:0007669"/>
    <property type="project" value="TreeGrafter"/>
</dbReference>
<keyword evidence="2" id="KW-0238">DNA-binding</keyword>
<evidence type="ECO:0000256" key="1">
    <source>
        <dbReference type="ARBA" id="ARBA00004123"/>
    </source>
</evidence>
<dbReference type="OMA" id="EANENQN"/>
<keyword evidence="3" id="KW-0804">Transcription</keyword>
<reference evidence="8" key="1">
    <citation type="submission" date="2022-10" db="EMBL/GenBank/DDBJ databases">
        <title>Novel sulphate-reducing endosymbionts in the free-living metamonad Anaeramoeba.</title>
        <authorList>
            <person name="Jerlstrom-Hultqvist J."/>
            <person name="Cepicka I."/>
            <person name="Gallot-Lavallee L."/>
            <person name="Salas-Leiva D."/>
            <person name="Curtis B.A."/>
            <person name="Zahonova K."/>
            <person name="Pipaliya S."/>
            <person name="Dacks J."/>
            <person name="Roger A.J."/>
        </authorList>
    </citation>
    <scope>NUCLEOTIDE SEQUENCE</scope>
    <source>
        <strain evidence="8">BMAN</strain>
    </source>
</reference>
<protein>
    <submittedName>
        <fullName evidence="8">General transcription factor 3c polypeptide 5</fullName>
    </submittedName>
</protein>
<evidence type="ECO:0000256" key="2">
    <source>
        <dbReference type="ARBA" id="ARBA00023125"/>
    </source>
</evidence>
<feature type="compositionally biased region" description="Basic and acidic residues" evidence="5">
    <location>
        <begin position="491"/>
        <end position="502"/>
    </location>
</feature>
<dbReference type="InterPro" id="IPR042536">
    <property type="entry name" value="TFIIIC_tauA_Sfc1"/>
</dbReference>
<evidence type="ECO:0000256" key="3">
    <source>
        <dbReference type="ARBA" id="ARBA00023163"/>
    </source>
</evidence>
<accession>A0A9Q0LHW4</accession>